<dbReference type="GO" id="GO:0005254">
    <property type="term" value="F:chloride channel activity"/>
    <property type="evidence" value="ECO:0007669"/>
    <property type="project" value="UniProtKB-KW"/>
</dbReference>
<keyword evidence="9" id="KW-0407">Ion channel</keyword>
<keyword evidence="8" id="KW-0868">Chloride</keyword>
<sequence>MEKTDWKRIGWLTAATLVLGAIIGACAGLLTLLLYGVEYVMLGFIESEFIPGAFTVPAVRRIASVTLGLGVAGVIWYLLRTKTEKVPSVKKAVNGGRMPFWQTIVHVVLQIFIVGSGASIGREVAPRELGAMLAQRFCDIFHIGDGEGDAHGVLDRRMVVAVAAGAGLGGVYNAPLAGMFFAVEILLVDVTLEKVAFGLGMSATAAFVATAIKGEHMFYDIGAMQMNSTPSLMLFALLCGTACGVVGALFRKGSQWAESHKPTGRSLMWQMPIAGLVTGLVSIVVPQVMGNGRAAAQLGFSTFIPETAATSGAAQSAASAAASPWTFLAGSDGAPGSVVNAGTPLELNRLWMLLGVLALTFVAKAFVTLMTIRSGASGGVLQPGIALGSTLGTMLGLLWLFVFPVDSVTACALIGAAALLSASQQAPLMAMCLVMELTEAPIEFFVPVGMAVAASAFVSSGLLHRLG</sequence>
<dbReference type="CDD" id="cd01033">
    <property type="entry name" value="ClC_like"/>
    <property type="match status" value="1"/>
</dbReference>
<evidence type="ECO:0000256" key="6">
    <source>
        <dbReference type="ARBA" id="ARBA00023136"/>
    </source>
</evidence>
<keyword evidence="3" id="KW-0812">Transmembrane</keyword>
<evidence type="ECO:0000256" key="8">
    <source>
        <dbReference type="ARBA" id="ARBA00023214"/>
    </source>
</evidence>
<reference evidence="10 14" key="2">
    <citation type="journal article" date="2019" name="Nat. Med.">
        <title>A library of human gut bacterial isolates paired with longitudinal multiomics data enables mechanistic microbiome research.</title>
        <authorList>
            <person name="Poyet M."/>
            <person name="Groussin M."/>
            <person name="Gibbons S.M."/>
            <person name="Avila-Pacheco J."/>
            <person name="Jiang X."/>
            <person name="Kearney S.M."/>
            <person name="Perrotta A.R."/>
            <person name="Berdy B."/>
            <person name="Zhao S."/>
            <person name="Lieberman T.D."/>
            <person name="Swanson P.K."/>
            <person name="Smith M."/>
            <person name="Roesemann S."/>
            <person name="Alexander J.E."/>
            <person name="Rich S.A."/>
            <person name="Livny J."/>
            <person name="Vlamakis H."/>
            <person name="Clish C."/>
            <person name="Bullock K."/>
            <person name="Deik A."/>
            <person name="Scott J."/>
            <person name="Pierce K.A."/>
            <person name="Xavier R.J."/>
            <person name="Alm E.J."/>
        </authorList>
    </citation>
    <scope>NUCLEOTIDE SEQUENCE [LARGE SCALE GENOMIC DNA]</scope>
    <source>
        <strain evidence="10 14">BIOML-A13</strain>
    </source>
</reference>
<keyword evidence="6" id="KW-0472">Membrane</keyword>
<dbReference type="SUPFAM" id="SSF81340">
    <property type="entry name" value="Clc chloride channel"/>
    <property type="match status" value="1"/>
</dbReference>
<evidence type="ECO:0000256" key="4">
    <source>
        <dbReference type="ARBA" id="ARBA00022989"/>
    </source>
</evidence>
<evidence type="ECO:0000256" key="3">
    <source>
        <dbReference type="ARBA" id="ARBA00022692"/>
    </source>
</evidence>
<evidence type="ECO:0000256" key="1">
    <source>
        <dbReference type="ARBA" id="ARBA00004141"/>
    </source>
</evidence>
<evidence type="ECO:0000256" key="5">
    <source>
        <dbReference type="ARBA" id="ARBA00023065"/>
    </source>
</evidence>
<dbReference type="PANTHER" id="PTHR43427:SF6">
    <property type="entry name" value="CHLORIDE CHANNEL PROTEIN CLC-E"/>
    <property type="match status" value="1"/>
</dbReference>
<dbReference type="EMBL" id="WDOP01000008">
    <property type="protein sequence ID" value="KAB7486193.1"/>
    <property type="molecule type" value="Genomic_DNA"/>
</dbReference>
<dbReference type="Proteomes" id="UP000488776">
    <property type="component" value="Unassembled WGS sequence"/>
</dbReference>
<evidence type="ECO:0000256" key="9">
    <source>
        <dbReference type="ARBA" id="ARBA00023303"/>
    </source>
</evidence>
<evidence type="ECO:0000256" key="7">
    <source>
        <dbReference type="ARBA" id="ARBA00023173"/>
    </source>
</evidence>
<dbReference type="Gene3D" id="1.10.3080.10">
    <property type="entry name" value="Clc chloride channel"/>
    <property type="match status" value="1"/>
</dbReference>
<gene>
    <name evidence="12" type="ORF">DW137_03065</name>
    <name evidence="11" type="ORF">G5T23_03655</name>
    <name evidence="10" type="ORF">GBA83_08520</name>
</gene>
<dbReference type="EMBL" id="JAAJBJ010000003">
    <property type="protein sequence ID" value="NGG36149.1"/>
    <property type="molecule type" value="Genomic_DNA"/>
</dbReference>
<comment type="subcellular location">
    <subcellularLocation>
        <location evidence="1">Membrane</location>
        <topology evidence="1">Multi-pass membrane protein</topology>
    </subcellularLocation>
</comment>
<keyword evidence="7" id="KW-0869">Chloride channel</keyword>
<dbReference type="InterPro" id="IPR001807">
    <property type="entry name" value="ClC"/>
</dbReference>
<evidence type="ECO:0000313" key="13">
    <source>
        <dbReference type="Proteomes" id="UP000283727"/>
    </source>
</evidence>
<dbReference type="Pfam" id="PF00654">
    <property type="entry name" value="Voltage_CLC"/>
    <property type="match status" value="1"/>
</dbReference>
<keyword evidence="4" id="KW-1133">Transmembrane helix</keyword>
<dbReference type="AlphaFoldDB" id="A0A0H2PH92"/>
<evidence type="ECO:0000313" key="11">
    <source>
        <dbReference type="EMBL" id="NGG36149.1"/>
    </source>
</evidence>
<keyword evidence="2" id="KW-0813">Transport</keyword>
<accession>A0A0H2PH92</accession>
<evidence type="ECO:0000256" key="2">
    <source>
        <dbReference type="ARBA" id="ARBA00022448"/>
    </source>
</evidence>
<dbReference type="Proteomes" id="UP000283727">
    <property type="component" value="Unassembled WGS sequence"/>
</dbReference>
<evidence type="ECO:0000313" key="12">
    <source>
        <dbReference type="EMBL" id="RHJ25027.1"/>
    </source>
</evidence>
<reference evidence="11 15" key="3">
    <citation type="submission" date="2020-02" db="EMBL/GenBank/DDBJ databases">
        <title>Antibiotic susceptibility profiles of lactic acid bacteria isolated from the human vagina and genetic basis of atypical resistances.</title>
        <authorList>
            <person name="Sirichoat A."/>
            <person name="Florez A.B."/>
            <person name="Vazquez L."/>
            <person name="Buppasiri P."/>
            <person name="Panya M."/>
            <person name="Lulitanond V."/>
            <person name="Mayo B."/>
        </authorList>
    </citation>
    <scope>NUCLEOTIDE SEQUENCE [LARGE SCALE GENOMIC DNA]</scope>
    <source>
        <strain evidence="11 15">VA07-1AN</strain>
    </source>
</reference>
<evidence type="ECO:0000313" key="10">
    <source>
        <dbReference type="EMBL" id="KAB7486193.1"/>
    </source>
</evidence>
<dbReference type="PROSITE" id="PS51257">
    <property type="entry name" value="PROKAR_LIPOPROTEIN"/>
    <property type="match status" value="1"/>
</dbReference>
<organism evidence="10 14">
    <name type="scientific">Bifidobacterium bifidum</name>
    <dbReference type="NCBI Taxonomy" id="1681"/>
    <lineage>
        <taxon>Bacteria</taxon>
        <taxon>Bacillati</taxon>
        <taxon>Actinomycetota</taxon>
        <taxon>Actinomycetes</taxon>
        <taxon>Bifidobacteriales</taxon>
        <taxon>Bifidobacteriaceae</taxon>
        <taxon>Bifidobacterium</taxon>
    </lineage>
</organism>
<dbReference type="InterPro" id="IPR050368">
    <property type="entry name" value="ClC-type_chloride_channel"/>
</dbReference>
<evidence type="ECO:0000313" key="15">
    <source>
        <dbReference type="Proteomes" id="UP000488776"/>
    </source>
</evidence>
<protein>
    <submittedName>
        <fullName evidence="10">Chloride channel protein</fullName>
    </submittedName>
</protein>
<name>A0A0H2PH92_BIFBI</name>
<dbReference type="GO" id="GO:0034707">
    <property type="term" value="C:chloride channel complex"/>
    <property type="evidence" value="ECO:0007669"/>
    <property type="project" value="UniProtKB-KW"/>
</dbReference>
<keyword evidence="5" id="KW-0406">Ion transport</keyword>
<comment type="caution">
    <text evidence="10">The sequence shown here is derived from an EMBL/GenBank/DDBJ whole genome shotgun (WGS) entry which is preliminary data.</text>
</comment>
<reference evidence="12 13" key="1">
    <citation type="submission" date="2018-08" db="EMBL/GenBank/DDBJ databases">
        <title>A genome reference for cultivated species of the human gut microbiota.</title>
        <authorList>
            <person name="Zou Y."/>
            <person name="Xue W."/>
            <person name="Luo G."/>
        </authorList>
    </citation>
    <scope>NUCLEOTIDE SEQUENCE [LARGE SCALE GENOMIC DNA]</scope>
    <source>
        <strain evidence="12 13">AM12-10</strain>
    </source>
</reference>
<dbReference type="RefSeq" id="WP_003813664.1">
    <property type="nucleotide sequence ID" value="NZ_CP069279.1"/>
</dbReference>
<dbReference type="EMBL" id="QRLR01000001">
    <property type="protein sequence ID" value="RHJ25027.1"/>
    <property type="molecule type" value="Genomic_DNA"/>
</dbReference>
<dbReference type="InterPro" id="IPR014743">
    <property type="entry name" value="Cl-channel_core"/>
</dbReference>
<dbReference type="Proteomes" id="UP000451386">
    <property type="component" value="Unassembled WGS sequence"/>
</dbReference>
<evidence type="ECO:0000313" key="14">
    <source>
        <dbReference type="Proteomes" id="UP000451386"/>
    </source>
</evidence>
<proteinExistence type="predicted"/>
<dbReference type="PANTHER" id="PTHR43427">
    <property type="entry name" value="CHLORIDE CHANNEL PROTEIN CLC-E"/>
    <property type="match status" value="1"/>
</dbReference>
<dbReference type="PRINTS" id="PR00762">
    <property type="entry name" value="CLCHANNEL"/>
</dbReference>